<dbReference type="InterPro" id="IPR050951">
    <property type="entry name" value="Retrovirus_Pol_polyprotein"/>
</dbReference>
<dbReference type="Proteomes" id="UP001152300">
    <property type="component" value="Unassembled WGS sequence"/>
</dbReference>
<evidence type="ECO:0000313" key="2">
    <source>
        <dbReference type="EMBL" id="KAJ8058384.1"/>
    </source>
</evidence>
<organism evidence="2 3">
    <name type="scientific">Sclerotinia nivalis</name>
    <dbReference type="NCBI Taxonomy" id="352851"/>
    <lineage>
        <taxon>Eukaryota</taxon>
        <taxon>Fungi</taxon>
        <taxon>Dikarya</taxon>
        <taxon>Ascomycota</taxon>
        <taxon>Pezizomycotina</taxon>
        <taxon>Leotiomycetes</taxon>
        <taxon>Helotiales</taxon>
        <taxon>Sclerotiniaceae</taxon>
        <taxon>Sclerotinia</taxon>
    </lineage>
</organism>
<comment type="caution">
    <text evidence="2">The sequence shown here is derived from an EMBL/GenBank/DDBJ whole genome shotgun (WGS) entry which is preliminary data.</text>
</comment>
<accession>A0A9X0DD33</accession>
<evidence type="ECO:0000259" key="1">
    <source>
        <dbReference type="Pfam" id="PF17921"/>
    </source>
</evidence>
<dbReference type="PANTHER" id="PTHR37984:SF5">
    <property type="entry name" value="PROTEIN NYNRIN-LIKE"/>
    <property type="match status" value="1"/>
</dbReference>
<dbReference type="Pfam" id="PF17921">
    <property type="entry name" value="Integrase_H2C2"/>
    <property type="match status" value="1"/>
</dbReference>
<dbReference type="OrthoDB" id="3563554at2759"/>
<protein>
    <recommendedName>
        <fullName evidence="1">Integrase zinc-binding domain-containing protein</fullName>
    </recommendedName>
</protein>
<dbReference type="Gene3D" id="1.10.340.70">
    <property type="match status" value="1"/>
</dbReference>
<feature type="domain" description="Integrase zinc-binding" evidence="1">
    <location>
        <begin position="110"/>
        <end position="160"/>
    </location>
</feature>
<evidence type="ECO:0000313" key="3">
    <source>
        <dbReference type="Proteomes" id="UP001152300"/>
    </source>
</evidence>
<proteinExistence type="predicted"/>
<keyword evidence="3" id="KW-1185">Reference proteome</keyword>
<dbReference type="PANTHER" id="PTHR37984">
    <property type="entry name" value="PROTEIN CBG26694"/>
    <property type="match status" value="1"/>
</dbReference>
<sequence length="162" mass="19186">MAVYNFRISYIKGTENGKADTLSRKPEYLQNKVHKTYTILKEKDSVLIHNKLQLAASSRIDYSTIKEQLKAEYKRNATAKRILKNTDNLEKGFSIDKRFIYFHNKLYISSKLAKGYIREQHKLPVYKHQKVIRTFTRIRKEVYFPKMKTTIEKVVGNCNTYI</sequence>
<gene>
    <name evidence="2" type="ORF">OCU04_012576</name>
</gene>
<dbReference type="AlphaFoldDB" id="A0A9X0DD33"/>
<dbReference type="InterPro" id="IPR041588">
    <property type="entry name" value="Integrase_H2C2"/>
</dbReference>
<name>A0A9X0DD33_9HELO</name>
<reference evidence="2" key="1">
    <citation type="submission" date="2022-11" db="EMBL/GenBank/DDBJ databases">
        <title>Genome Resource of Sclerotinia nivalis Strain SnTB1, a Plant Pathogen Isolated from American Ginseng.</title>
        <authorList>
            <person name="Fan S."/>
        </authorList>
    </citation>
    <scope>NUCLEOTIDE SEQUENCE</scope>
    <source>
        <strain evidence="2">SnTB1</strain>
    </source>
</reference>
<dbReference type="EMBL" id="JAPEIS010000016">
    <property type="protein sequence ID" value="KAJ8058384.1"/>
    <property type="molecule type" value="Genomic_DNA"/>
</dbReference>